<dbReference type="GO" id="GO:0006355">
    <property type="term" value="P:regulation of DNA-templated transcription"/>
    <property type="evidence" value="ECO:0007669"/>
    <property type="project" value="InterPro"/>
</dbReference>
<dbReference type="InterPro" id="IPR039420">
    <property type="entry name" value="WalR-like"/>
</dbReference>
<feature type="domain" description="Response regulatory" evidence="8">
    <location>
        <begin position="9"/>
        <end position="125"/>
    </location>
</feature>
<feature type="compositionally biased region" description="Polar residues" evidence="6">
    <location>
        <begin position="157"/>
        <end position="178"/>
    </location>
</feature>
<dbReference type="Gene3D" id="3.40.50.2300">
    <property type="match status" value="1"/>
</dbReference>
<dbReference type="PROSITE" id="PS00622">
    <property type="entry name" value="HTH_LUXR_1"/>
    <property type="match status" value="1"/>
</dbReference>
<evidence type="ECO:0000256" key="5">
    <source>
        <dbReference type="PROSITE-ProRule" id="PRU00169"/>
    </source>
</evidence>
<dbReference type="PROSITE" id="PS50043">
    <property type="entry name" value="HTH_LUXR_2"/>
    <property type="match status" value="1"/>
</dbReference>
<dbReference type="GO" id="GO:0003677">
    <property type="term" value="F:DNA binding"/>
    <property type="evidence" value="ECO:0007669"/>
    <property type="project" value="UniProtKB-KW"/>
</dbReference>
<keyword evidence="1 5" id="KW-0597">Phosphoprotein</keyword>
<proteinExistence type="predicted"/>
<dbReference type="PRINTS" id="PR00038">
    <property type="entry name" value="HTHLUXR"/>
</dbReference>
<evidence type="ECO:0000256" key="1">
    <source>
        <dbReference type="ARBA" id="ARBA00022553"/>
    </source>
</evidence>
<keyword evidence="2" id="KW-0805">Transcription regulation</keyword>
<dbReference type="Pfam" id="PF00072">
    <property type="entry name" value="Response_reg"/>
    <property type="match status" value="1"/>
</dbReference>
<dbReference type="SUPFAM" id="SSF46894">
    <property type="entry name" value="C-terminal effector domain of the bipartite response regulators"/>
    <property type="match status" value="1"/>
</dbReference>
<dbReference type="Proteomes" id="UP000053557">
    <property type="component" value="Unassembled WGS sequence"/>
</dbReference>
<keyword evidence="3" id="KW-0238">DNA-binding</keyword>
<dbReference type="CDD" id="cd06170">
    <property type="entry name" value="LuxR_C_like"/>
    <property type="match status" value="1"/>
</dbReference>
<dbReference type="PANTHER" id="PTHR43214">
    <property type="entry name" value="TWO-COMPONENT RESPONSE REGULATOR"/>
    <property type="match status" value="1"/>
</dbReference>
<protein>
    <submittedName>
        <fullName evidence="9">LuxR family transcriptional regulator</fullName>
    </submittedName>
</protein>
<evidence type="ECO:0000256" key="2">
    <source>
        <dbReference type="ARBA" id="ARBA00023015"/>
    </source>
</evidence>
<gene>
    <name evidence="9" type="ORF">ATW55_00900</name>
</gene>
<dbReference type="AlphaFoldDB" id="A0A101XRZ4"/>
<dbReference type="PROSITE" id="PS50110">
    <property type="entry name" value="RESPONSE_REGULATORY"/>
    <property type="match status" value="1"/>
</dbReference>
<evidence type="ECO:0000313" key="10">
    <source>
        <dbReference type="Proteomes" id="UP000053557"/>
    </source>
</evidence>
<dbReference type="SUPFAM" id="SSF52172">
    <property type="entry name" value="CheY-like"/>
    <property type="match status" value="1"/>
</dbReference>
<dbReference type="InterPro" id="IPR058245">
    <property type="entry name" value="NreC/VraR/RcsB-like_REC"/>
</dbReference>
<dbReference type="CDD" id="cd17535">
    <property type="entry name" value="REC_NarL-like"/>
    <property type="match status" value="1"/>
</dbReference>
<comment type="caution">
    <text evidence="9">The sequence shown here is derived from an EMBL/GenBank/DDBJ whole genome shotgun (WGS) entry which is preliminary data.</text>
</comment>
<evidence type="ECO:0000256" key="4">
    <source>
        <dbReference type="ARBA" id="ARBA00023163"/>
    </source>
</evidence>
<dbReference type="GO" id="GO:0000160">
    <property type="term" value="P:phosphorelay signal transduction system"/>
    <property type="evidence" value="ECO:0007669"/>
    <property type="project" value="InterPro"/>
</dbReference>
<organism evidence="9 10">
    <name type="scientific">Ferroacidibacillus organovorans</name>
    <dbReference type="NCBI Taxonomy" id="1765683"/>
    <lineage>
        <taxon>Bacteria</taxon>
        <taxon>Bacillati</taxon>
        <taxon>Bacillota</taxon>
        <taxon>Bacilli</taxon>
        <taxon>Bacillales</taxon>
        <taxon>Alicyclobacillaceae</taxon>
        <taxon>Ferroacidibacillus</taxon>
    </lineage>
</organism>
<evidence type="ECO:0000256" key="6">
    <source>
        <dbReference type="SAM" id="MobiDB-lite"/>
    </source>
</evidence>
<reference evidence="9 10" key="1">
    <citation type="submission" date="2015-12" db="EMBL/GenBank/DDBJ databases">
        <title>Draft genome sequence of Acidibacillus ferrooxidans ITV001, isolated from a chalcopyrite acid mine drainage site in Brazil.</title>
        <authorList>
            <person name="Dall'Agnol H."/>
            <person name="Nancucheo I."/>
            <person name="Johnson B."/>
            <person name="Oliveira R."/>
            <person name="Leite L."/>
            <person name="Pylro V."/>
            <person name="Nunes G.L."/>
            <person name="Tzotzos G."/>
            <person name="Fernandes G.R."/>
            <person name="Dutra J."/>
            <person name="Orellana S.C."/>
            <person name="Oliveira G."/>
        </authorList>
    </citation>
    <scope>NUCLEOTIDE SEQUENCE [LARGE SCALE GENOMIC DNA]</scope>
    <source>
        <strain evidence="10">ITV01</strain>
    </source>
</reference>
<dbReference type="Pfam" id="PF00196">
    <property type="entry name" value="GerE"/>
    <property type="match status" value="1"/>
</dbReference>
<dbReference type="EMBL" id="LPVJ01000018">
    <property type="protein sequence ID" value="KUO96431.1"/>
    <property type="molecule type" value="Genomic_DNA"/>
</dbReference>
<feature type="region of interest" description="Disordered" evidence="6">
    <location>
        <begin position="148"/>
        <end position="179"/>
    </location>
</feature>
<evidence type="ECO:0000256" key="3">
    <source>
        <dbReference type="ARBA" id="ARBA00023125"/>
    </source>
</evidence>
<dbReference type="InterPro" id="IPR001789">
    <property type="entry name" value="Sig_transdc_resp-reg_receiver"/>
</dbReference>
<name>A0A101XRZ4_9BACL</name>
<dbReference type="InterPro" id="IPR011006">
    <property type="entry name" value="CheY-like_superfamily"/>
</dbReference>
<dbReference type="InterPro" id="IPR000792">
    <property type="entry name" value="Tscrpt_reg_LuxR_C"/>
</dbReference>
<sequence>MTITPPPIRILVVDDQALIRQGFIYILGTQSDFQVVAQACDGREAVSLAAETKPDVILMDIRMPNANGIEAMRAILQVDSAIKIILLTTFDDEAYVFEGIRAGAVGYLLKDASTGDLFDAIRAVRSGQAVYRTCFAAKMISQAVSHSRQSSHETVQDVASESASNDGANLPVSSQQETLAEPLTEREVDVLQQMAYGKRNTEIATSLFISEGTVKTHVHRILQKLNVEDRTQAVVYALRCGLVH</sequence>
<feature type="modified residue" description="4-aspartylphosphate" evidence="5">
    <location>
        <position position="60"/>
    </location>
</feature>
<dbReference type="InterPro" id="IPR016032">
    <property type="entry name" value="Sig_transdc_resp-reg_C-effctor"/>
</dbReference>
<evidence type="ECO:0000259" key="7">
    <source>
        <dbReference type="PROSITE" id="PS50043"/>
    </source>
</evidence>
<keyword evidence="4" id="KW-0804">Transcription</keyword>
<dbReference type="SMART" id="SM00421">
    <property type="entry name" value="HTH_LUXR"/>
    <property type="match status" value="1"/>
</dbReference>
<dbReference type="SMART" id="SM00448">
    <property type="entry name" value="REC"/>
    <property type="match status" value="1"/>
</dbReference>
<dbReference type="OrthoDB" id="9780153at2"/>
<evidence type="ECO:0000313" key="9">
    <source>
        <dbReference type="EMBL" id="KUO96431.1"/>
    </source>
</evidence>
<accession>A0A101XRZ4</accession>
<feature type="domain" description="HTH luxR-type" evidence="7">
    <location>
        <begin position="176"/>
        <end position="241"/>
    </location>
</feature>
<dbReference type="PANTHER" id="PTHR43214:SF24">
    <property type="entry name" value="TRANSCRIPTIONAL REGULATORY PROTEIN NARL-RELATED"/>
    <property type="match status" value="1"/>
</dbReference>
<evidence type="ECO:0000259" key="8">
    <source>
        <dbReference type="PROSITE" id="PS50110"/>
    </source>
</evidence>
<keyword evidence="10" id="KW-1185">Reference proteome</keyword>